<sequence length="386" mass="38095">MKKIFTGSVAKIALGFALGSIVVGGVATAAGTLGSNVVKACVDNRTNAIYASPTGTCSSTRTLVSLGAPAATNSALVSLSSVVQKVSPTVVTINVSTTNGGGDTGSGAIIKTSSTASWISTNNHVIDAAVGGAGTISVELDNGESYDATIVGRDSNYDLAVIKINKGNLPVIGFGDSVAAQVGDPVIAFGSPLALDRTVTSGIVSALNRPVVTGTSGASESYVDAIQTDAAINPGNSGGPLTDGAGNMIGINAAIASTASASGQAGSIGLGFAIPYNEAKRIFAEIIAKGFSTRPVLGVAFDNTYTGKGAKISQLTTGAGSDAATKAGIPVGMVITSINGIRIANYTAAIVRIRSFAPGEIITVVGNLNGGTSKSYTVTLGSAVSN</sequence>
<evidence type="ECO:0000256" key="3">
    <source>
        <dbReference type="ARBA" id="ARBA00022801"/>
    </source>
</evidence>
<reference evidence="6" key="1">
    <citation type="submission" date="2020-05" db="EMBL/GenBank/DDBJ databases">
        <authorList>
            <person name="Chiriac C."/>
            <person name="Salcher M."/>
            <person name="Ghai R."/>
            <person name="Kavagutti S V."/>
        </authorList>
    </citation>
    <scope>NUCLEOTIDE SEQUENCE</scope>
</reference>
<dbReference type="SUPFAM" id="SSF50156">
    <property type="entry name" value="PDZ domain-like"/>
    <property type="match status" value="1"/>
</dbReference>
<evidence type="ECO:0000313" key="6">
    <source>
        <dbReference type="EMBL" id="CAB4725882.1"/>
    </source>
</evidence>
<dbReference type="SUPFAM" id="SSF50494">
    <property type="entry name" value="Trypsin-like serine proteases"/>
    <property type="match status" value="1"/>
</dbReference>
<organism evidence="6">
    <name type="scientific">freshwater metagenome</name>
    <dbReference type="NCBI Taxonomy" id="449393"/>
    <lineage>
        <taxon>unclassified sequences</taxon>
        <taxon>metagenomes</taxon>
        <taxon>ecological metagenomes</taxon>
    </lineage>
</organism>
<dbReference type="EMBL" id="CAEZUD010000026">
    <property type="protein sequence ID" value="CAB4589805.1"/>
    <property type="molecule type" value="Genomic_DNA"/>
</dbReference>
<dbReference type="Gene3D" id="2.40.10.10">
    <property type="entry name" value="Trypsin-like serine proteases"/>
    <property type="match status" value="2"/>
</dbReference>
<dbReference type="Gene3D" id="2.30.42.10">
    <property type="match status" value="1"/>
</dbReference>
<keyword evidence="3" id="KW-0378">Hydrolase</keyword>
<dbReference type="InterPro" id="IPR036034">
    <property type="entry name" value="PDZ_sf"/>
</dbReference>
<evidence type="ECO:0000256" key="1">
    <source>
        <dbReference type="ARBA" id="ARBA00010541"/>
    </source>
</evidence>
<dbReference type="InterPro" id="IPR043504">
    <property type="entry name" value="Peptidase_S1_PA_chymotrypsin"/>
</dbReference>
<accession>A0A6J6RTP9</accession>
<dbReference type="AlphaFoldDB" id="A0A6J6RTP9"/>
<dbReference type="Pfam" id="PF13365">
    <property type="entry name" value="Trypsin_2"/>
    <property type="match status" value="1"/>
</dbReference>
<dbReference type="PANTHER" id="PTHR43343:SF3">
    <property type="entry name" value="PROTEASE DO-LIKE 8, CHLOROPLASTIC"/>
    <property type="match status" value="1"/>
</dbReference>
<keyword evidence="2" id="KW-0645">Protease</keyword>
<dbReference type="InterPro" id="IPR001940">
    <property type="entry name" value="Peptidase_S1C"/>
</dbReference>
<dbReference type="EMBL" id="CAEZSC010000078">
    <property type="protein sequence ID" value="CAB4541347.1"/>
    <property type="molecule type" value="Genomic_DNA"/>
</dbReference>
<protein>
    <submittedName>
        <fullName evidence="6">Unannotated protein</fullName>
    </submittedName>
</protein>
<evidence type="ECO:0000256" key="2">
    <source>
        <dbReference type="ARBA" id="ARBA00022670"/>
    </source>
</evidence>
<evidence type="ECO:0000313" key="5">
    <source>
        <dbReference type="EMBL" id="CAB4589805.1"/>
    </source>
</evidence>
<name>A0A6J6RTP9_9ZZZZ</name>
<dbReference type="GO" id="GO:0006508">
    <property type="term" value="P:proteolysis"/>
    <property type="evidence" value="ECO:0007669"/>
    <property type="project" value="UniProtKB-KW"/>
</dbReference>
<gene>
    <name evidence="4" type="ORF">UFOPK1380_01065</name>
    <name evidence="5" type="ORF">UFOPK1778_00627</name>
    <name evidence="6" type="ORF">UFOPK2689_00893</name>
</gene>
<dbReference type="PRINTS" id="PR00834">
    <property type="entry name" value="PROTEASES2C"/>
</dbReference>
<comment type="similarity">
    <text evidence="1">Belongs to the peptidase S1C family.</text>
</comment>
<dbReference type="InterPro" id="IPR051201">
    <property type="entry name" value="Chloro_Bact_Ser_Proteases"/>
</dbReference>
<dbReference type="GO" id="GO:0004252">
    <property type="term" value="F:serine-type endopeptidase activity"/>
    <property type="evidence" value="ECO:0007669"/>
    <property type="project" value="InterPro"/>
</dbReference>
<evidence type="ECO:0000313" key="4">
    <source>
        <dbReference type="EMBL" id="CAB4541347.1"/>
    </source>
</evidence>
<dbReference type="PANTHER" id="PTHR43343">
    <property type="entry name" value="PEPTIDASE S12"/>
    <property type="match status" value="1"/>
</dbReference>
<dbReference type="EMBL" id="CAEZYL010000057">
    <property type="protein sequence ID" value="CAB4725882.1"/>
    <property type="molecule type" value="Genomic_DNA"/>
</dbReference>
<proteinExistence type="inferred from homology"/>
<dbReference type="InterPro" id="IPR009003">
    <property type="entry name" value="Peptidase_S1_PA"/>
</dbReference>